<gene>
    <name evidence="2" type="ORF">E2C01_053361</name>
</gene>
<sequence length="153" mass="15991">MTSDGGVAAPGGQKGYTLSFNIHSESLVESGGYLRTPTQPLASDSPGPRYLSGARDAASATLPRRPPVQVGVAPQVTLWSTANDSSPVIPITRRRGDGALSDNLPATTTITTLSFALSLSLSPRTSGYHSSTPLNRYSPHLLLTHPHTPATDT</sequence>
<feature type="region of interest" description="Disordered" evidence="1">
    <location>
        <begin position="123"/>
        <end position="153"/>
    </location>
</feature>
<evidence type="ECO:0000256" key="1">
    <source>
        <dbReference type="SAM" id="MobiDB-lite"/>
    </source>
</evidence>
<accession>A0A5B7GK38</accession>
<reference evidence="2 3" key="1">
    <citation type="submission" date="2019-05" db="EMBL/GenBank/DDBJ databases">
        <title>Another draft genome of Portunus trituberculatus and its Hox gene families provides insights of decapod evolution.</title>
        <authorList>
            <person name="Jeong J.-H."/>
            <person name="Song I."/>
            <person name="Kim S."/>
            <person name="Choi T."/>
            <person name="Kim D."/>
            <person name="Ryu S."/>
            <person name="Kim W."/>
        </authorList>
    </citation>
    <scope>NUCLEOTIDE SEQUENCE [LARGE SCALE GENOMIC DNA]</scope>
    <source>
        <tissue evidence="2">Muscle</tissue>
    </source>
</reference>
<feature type="compositionally biased region" description="Polar residues" evidence="1">
    <location>
        <begin position="124"/>
        <end position="135"/>
    </location>
</feature>
<comment type="caution">
    <text evidence="2">The sequence shown here is derived from an EMBL/GenBank/DDBJ whole genome shotgun (WGS) entry which is preliminary data.</text>
</comment>
<proteinExistence type="predicted"/>
<feature type="region of interest" description="Disordered" evidence="1">
    <location>
        <begin position="32"/>
        <end position="65"/>
    </location>
</feature>
<organism evidence="2 3">
    <name type="scientific">Portunus trituberculatus</name>
    <name type="common">Swimming crab</name>
    <name type="synonym">Neptunus trituberculatus</name>
    <dbReference type="NCBI Taxonomy" id="210409"/>
    <lineage>
        <taxon>Eukaryota</taxon>
        <taxon>Metazoa</taxon>
        <taxon>Ecdysozoa</taxon>
        <taxon>Arthropoda</taxon>
        <taxon>Crustacea</taxon>
        <taxon>Multicrustacea</taxon>
        <taxon>Malacostraca</taxon>
        <taxon>Eumalacostraca</taxon>
        <taxon>Eucarida</taxon>
        <taxon>Decapoda</taxon>
        <taxon>Pleocyemata</taxon>
        <taxon>Brachyura</taxon>
        <taxon>Eubrachyura</taxon>
        <taxon>Portunoidea</taxon>
        <taxon>Portunidae</taxon>
        <taxon>Portuninae</taxon>
        <taxon>Portunus</taxon>
    </lineage>
</organism>
<keyword evidence="3" id="KW-1185">Reference proteome</keyword>
<evidence type="ECO:0000313" key="2">
    <source>
        <dbReference type="EMBL" id="MPC59342.1"/>
    </source>
</evidence>
<dbReference type="EMBL" id="VSRR010016480">
    <property type="protein sequence ID" value="MPC59342.1"/>
    <property type="molecule type" value="Genomic_DNA"/>
</dbReference>
<protein>
    <submittedName>
        <fullName evidence="2">Uncharacterized protein</fullName>
    </submittedName>
</protein>
<name>A0A5B7GK38_PORTR</name>
<evidence type="ECO:0000313" key="3">
    <source>
        <dbReference type="Proteomes" id="UP000324222"/>
    </source>
</evidence>
<dbReference type="Proteomes" id="UP000324222">
    <property type="component" value="Unassembled WGS sequence"/>
</dbReference>
<dbReference type="AlphaFoldDB" id="A0A5B7GK38"/>